<protein>
    <submittedName>
        <fullName evidence="3">RICIN domain-containing protein</fullName>
    </submittedName>
</protein>
<dbReference type="RefSeq" id="WP_269660354.1">
    <property type="nucleotide sequence ID" value="NZ_CP114413.1"/>
</dbReference>
<dbReference type="SUPFAM" id="SSF50370">
    <property type="entry name" value="Ricin B-like lectins"/>
    <property type="match status" value="1"/>
</dbReference>
<proteinExistence type="predicted"/>
<sequence>MIQDVRCRRITTTALVLTAALTSVLLPAPGTAAAREAADTVQSFRSRATFACLDDSSEHGLRTTICHNNSHQKWTVHVWADGTRRMRNHATGLCLADYPDGDASTQPCDQGKDESWIVHRFPNGDVELKNQKTGRCLDDSEHGLRTFPCGTHTNPSLYQSWF</sequence>
<feature type="signal peptide" evidence="1">
    <location>
        <begin position="1"/>
        <end position="32"/>
    </location>
</feature>
<name>A0ABY7KE02_9ACTN</name>
<dbReference type="CDD" id="cd23415">
    <property type="entry name" value="beta-trefoil_Ricin_AH"/>
    <property type="match status" value="1"/>
</dbReference>
<dbReference type="EMBL" id="CP114413">
    <property type="protein sequence ID" value="WAZ22755.1"/>
    <property type="molecule type" value="Genomic_DNA"/>
</dbReference>
<dbReference type="InterPro" id="IPR035992">
    <property type="entry name" value="Ricin_B-like_lectins"/>
</dbReference>
<evidence type="ECO:0000259" key="2">
    <source>
        <dbReference type="Pfam" id="PF00652"/>
    </source>
</evidence>
<reference evidence="3" key="1">
    <citation type="submission" date="2022-12" db="EMBL/GenBank/DDBJ databases">
        <authorList>
            <person name="Ruckert C."/>
            <person name="Busche T."/>
            <person name="Kalinowski J."/>
            <person name="Wittmann C."/>
        </authorList>
    </citation>
    <scope>NUCLEOTIDE SEQUENCE</scope>
    <source>
        <strain evidence="3">DSM 40467</strain>
    </source>
</reference>
<dbReference type="Gene3D" id="2.80.10.50">
    <property type="match status" value="1"/>
</dbReference>
<feature type="domain" description="Ricin B lectin" evidence="2">
    <location>
        <begin position="44"/>
        <end position="161"/>
    </location>
</feature>
<evidence type="ECO:0000313" key="3">
    <source>
        <dbReference type="EMBL" id="WAZ22755.1"/>
    </source>
</evidence>
<evidence type="ECO:0000256" key="1">
    <source>
        <dbReference type="SAM" id="SignalP"/>
    </source>
</evidence>
<evidence type="ECO:0000313" key="4">
    <source>
        <dbReference type="Proteomes" id="UP001164439"/>
    </source>
</evidence>
<keyword evidence="4" id="KW-1185">Reference proteome</keyword>
<feature type="chain" id="PRO_5045072034" evidence="1">
    <location>
        <begin position="33"/>
        <end position="162"/>
    </location>
</feature>
<organism evidence="3 4">
    <name type="scientific">Streptomyces cinnabarinus</name>
    <dbReference type="NCBI Taxonomy" id="67287"/>
    <lineage>
        <taxon>Bacteria</taxon>
        <taxon>Bacillati</taxon>
        <taxon>Actinomycetota</taxon>
        <taxon>Actinomycetes</taxon>
        <taxon>Kitasatosporales</taxon>
        <taxon>Streptomycetaceae</taxon>
        <taxon>Streptomyces</taxon>
    </lineage>
</organism>
<gene>
    <name evidence="3" type="ORF">STRCI_004046</name>
</gene>
<dbReference type="InterPro" id="IPR000772">
    <property type="entry name" value="Ricin_B_lectin"/>
</dbReference>
<dbReference type="Proteomes" id="UP001164439">
    <property type="component" value="Chromosome"/>
</dbReference>
<accession>A0ABY7KE02</accession>
<dbReference type="PROSITE" id="PS50231">
    <property type="entry name" value="RICIN_B_LECTIN"/>
    <property type="match status" value="1"/>
</dbReference>
<dbReference type="Pfam" id="PF00652">
    <property type="entry name" value="Ricin_B_lectin"/>
    <property type="match status" value="1"/>
</dbReference>
<keyword evidence="1" id="KW-0732">Signal</keyword>